<dbReference type="GO" id="GO:0000289">
    <property type="term" value="P:nuclear-transcribed mRNA poly(A) tail shortening"/>
    <property type="evidence" value="ECO:0007669"/>
    <property type="project" value="InterPro"/>
</dbReference>
<reference evidence="3" key="1">
    <citation type="submission" date="2021-02" db="EMBL/GenBank/DDBJ databases">
        <authorList>
            <person name="Nowell W R."/>
        </authorList>
    </citation>
    <scope>NUCLEOTIDE SEQUENCE</scope>
</reference>
<dbReference type="AlphaFoldDB" id="A0A820HIF2"/>
<dbReference type="GO" id="GO:0000932">
    <property type="term" value="C:P-body"/>
    <property type="evidence" value="ECO:0007669"/>
    <property type="project" value="TreeGrafter"/>
</dbReference>
<evidence type="ECO:0000256" key="2">
    <source>
        <dbReference type="ARBA" id="ARBA00023054"/>
    </source>
</evidence>
<protein>
    <submittedName>
        <fullName evidence="3">Uncharacterized protein</fullName>
    </submittedName>
</protein>
<dbReference type="Proteomes" id="UP000663844">
    <property type="component" value="Unassembled WGS sequence"/>
</dbReference>
<dbReference type="GO" id="GO:0006397">
    <property type="term" value="P:mRNA processing"/>
    <property type="evidence" value="ECO:0007669"/>
    <property type="project" value="UniProtKB-KW"/>
</dbReference>
<dbReference type="GO" id="GO:0008143">
    <property type="term" value="F:poly(A) binding"/>
    <property type="evidence" value="ECO:0007669"/>
    <property type="project" value="TreeGrafter"/>
</dbReference>
<evidence type="ECO:0000313" key="3">
    <source>
        <dbReference type="EMBL" id="CAF4293900.1"/>
    </source>
</evidence>
<proteinExistence type="predicted"/>
<comment type="caution">
    <text evidence="3">The sequence shown here is derived from an EMBL/GenBank/DDBJ whole genome shotgun (WGS) entry which is preliminary data.</text>
</comment>
<dbReference type="InterPro" id="IPR011009">
    <property type="entry name" value="Kinase-like_dom_sf"/>
</dbReference>
<keyword evidence="2" id="KW-0175">Coiled coil</keyword>
<dbReference type="PANTHER" id="PTHR12272">
    <property type="entry name" value="DEADENYLATION COMPLEX SUBUNIT PAN3"/>
    <property type="match status" value="1"/>
</dbReference>
<evidence type="ECO:0000313" key="4">
    <source>
        <dbReference type="Proteomes" id="UP000663844"/>
    </source>
</evidence>
<feature type="non-terminal residue" evidence="3">
    <location>
        <position position="1"/>
    </location>
</feature>
<dbReference type="SUPFAM" id="SSF56112">
    <property type="entry name" value="Protein kinase-like (PK-like)"/>
    <property type="match status" value="1"/>
</dbReference>
<evidence type="ECO:0000256" key="1">
    <source>
        <dbReference type="ARBA" id="ARBA00022664"/>
    </source>
</evidence>
<gene>
    <name evidence="3" type="ORF">OXD698_LOCUS45723</name>
</gene>
<dbReference type="InterPro" id="IPR030844">
    <property type="entry name" value="PAN3"/>
</dbReference>
<keyword evidence="1" id="KW-0507">mRNA processing</keyword>
<dbReference type="PANTHER" id="PTHR12272:SF11">
    <property type="entry name" value="PAN2-PAN3 DEADENYLATION COMPLEX SUBUNIT PAN3"/>
    <property type="match status" value="1"/>
</dbReference>
<feature type="non-terminal residue" evidence="3">
    <location>
        <position position="191"/>
    </location>
</feature>
<dbReference type="Gene3D" id="1.10.510.10">
    <property type="entry name" value="Transferase(Phosphotransferase) domain 1"/>
    <property type="match status" value="1"/>
</dbReference>
<dbReference type="GO" id="GO:0031251">
    <property type="term" value="C:PAN complex"/>
    <property type="evidence" value="ECO:0007669"/>
    <property type="project" value="InterPro"/>
</dbReference>
<dbReference type="EMBL" id="CAJOAZ010015496">
    <property type="protein sequence ID" value="CAF4293900.1"/>
    <property type="molecule type" value="Genomic_DNA"/>
</dbReference>
<sequence length="191" mass="21057">GWSNPYNISGADRPFSAGKGTNQSGLLAESLIWEYVVQISSFIRTLHAASLACRCLHLSRLLVDGDSKTGRAKSRIWLSGVGIADILDGPMNGTIHAHIQSDLQDFGRLILMLACNSIVGAQKEHLQTSLEIVQRSYSHDLKNLILHFLVPSNTIKPKSINECMPMIGARFYAHIDNLHVRGDILENELAK</sequence>
<accession>A0A820HIF2</accession>
<name>A0A820HIF2_9BILA</name>
<organism evidence="3 4">
    <name type="scientific">Adineta steineri</name>
    <dbReference type="NCBI Taxonomy" id="433720"/>
    <lineage>
        <taxon>Eukaryota</taxon>
        <taxon>Metazoa</taxon>
        <taxon>Spiralia</taxon>
        <taxon>Gnathifera</taxon>
        <taxon>Rotifera</taxon>
        <taxon>Eurotatoria</taxon>
        <taxon>Bdelloidea</taxon>
        <taxon>Adinetida</taxon>
        <taxon>Adinetidae</taxon>
        <taxon>Adineta</taxon>
    </lineage>
</organism>